<evidence type="ECO:0000256" key="13">
    <source>
        <dbReference type="RuleBase" id="RU003983"/>
    </source>
</evidence>
<evidence type="ECO:0000313" key="18">
    <source>
        <dbReference type="Proteomes" id="UP000503004"/>
    </source>
</evidence>
<keyword evidence="4 12" id="KW-0479">Metal-binding</keyword>
<keyword evidence="5 13" id="KW-0378">Hydrolase</keyword>
<feature type="transmembrane region" description="Helical" evidence="14">
    <location>
        <begin position="69"/>
        <end position="91"/>
    </location>
</feature>
<comment type="subcellular location">
    <subcellularLocation>
        <location evidence="1">Endoplasmic reticulum membrane</location>
        <topology evidence="1">Multi-pass membrane protein</topology>
    </subcellularLocation>
</comment>
<name>A0A858QAS7_9GAMM</name>
<feature type="transmembrane region" description="Helical" evidence="14">
    <location>
        <begin position="146"/>
        <end position="168"/>
    </location>
</feature>
<feature type="transmembrane region" description="Helical" evidence="14">
    <location>
        <begin position="327"/>
        <end position="350"/>
    </location>
</feature>
<feature type="domain" description="CAAX prenyl protease 1 N-terminal" evidence="16">
    <location>
        <begin position="26"/>
        <end position="204"/>
    </location>
</feature>
<dbReference type="Proteomes" id="UP000503004">
    <property type="component" value="Chromosome"/>
</dbReference>
<feature type="domain" description="Peptidase M48" evidence="15">
    <location>
        <begin position="211"/>
        <end position="411"/>
    </location>
</feature>
<keyword evidence="10 14" id="KW-0472">Membrane</keyword>
<sequence>MNTFTSLFLAALAVSSGIEYWLARRQANHVRLHRDRVPDAFRDSVSLEEHRKAADYTLAKGNLDDVGRIVGIAILLGFTLGGGIDAIAAFWNGFGLAPIATGVGVVLTTLLASQLLELPLRVYQTFWVEERFGFNRTTPRQFMIDLGLQTALSVVIGGPLLALILWVMDSAGTHWWIIAWAILMAFSILMSWAFPTFIAPLFNKFTPLADVTLKTRIEALLERCGFHSKGIFVMDGSKRSGHGNAYFTGIGNNKRIVFFDTLVDSLNHDEIEAVLAHELGHFKRRHVLKMLAGTSLVTLAGFGLLGWLSGEAWFYQGLGVSEQSNAIALLLFMLVSPVFSVFLQPLMAYVQRRYEFEADDFAASHTRTRYLINALVKLYRENASTLTPDPLYAAFHYSHPPAAIRIDHLTAKI</sequence>
<dbReference type="Pfam" id="PF01435">
    <property type="entry name" value="Peptidase_M48"/>
    <property type="match status" value="1"/>
</dbReference>
<evidence type="ECO:0000256" key="4">
    <source>
        <dbReference type="ARBA" id="ARBA00022723"/>
    </source>
</evidence>
<feature type="transmembrane region" description="Helical" evidence="14">
    <location>
        <begin position="97"/>
        <end position="116"/>
    </location>
</feature>
<feature type="transmembrane region" description="Helical" evidence="14">
    <location>
        <begin position="6"/>
        <end position="23"/>
    </location>
</feature>
<dbReference type="InterPro" id="IPR027057">
    <property type="entry name" value="CAXX_Prtase_1"/>
</dbReference>
<feature type="transmembrane region" description="Helical" evidence="14">
    <location>
        <begin position="287"/>
        <end position="307"/>
    </location>
</feature>
<accession>A0A858QAS7</accession>
<feature type="binding site" evidence="12">
    <location>
        <position position="281"/>
    </location>
    <ligand>
        <name>Zn(2+)</name>
        <dbReference type="ChEBI" id="CHEBI:29105"/>
        <note>catalytic</note>
    </ligand>
</feature>
<feature type="transmembrane region" description="Helical" evidence="14">
    <location>
        <begin position="174"/>
        <end position="194"/>
    </location>
</feature>
<evidence type="ECO:0000313" key="17">
    <source>
        <dbReference type="EMBL" id="QJD30881.1"/>
    </source>
</evidence>
<dbReference type="InterPro" id="IPR032456">
    <property type="entry name" value="Peptidase_M48_N"/>
</dbReference>
<dbReference type="GO" id="GO:0004222">
    <property type="term" value="F:metalloendopeptidase activity"/>
    <property type="evidence" value="ECO:0007669"/>
    <property type="project" value="InterPro"/>
</dbReference>
<gene>
    <name evidence="17" type="ORF">GNH96_13505</name>
</gene>
<keyword evidence="9 13" id="KW-0482">Metalloprotease</keyword>
<evidence type="ECO:0000256" key="14">
    <source>
        <dbReference type="SAM" id="Phobius"/>
    </source>
</evidence>
<evidence type="ECO:0000259" key="15">
    <source>
        <dbReference type="Pfam" id="PF01435"/>
    </source>
</evidence>
<comment type="cofactor">
    <cofactor evidence="12 13">
        <name>Zn(2+)</name>
        <dbReference type="ChEBI" id="CHEBI:29105"/>
    </cofactor>
    <text evidence="12 13">Binds 1 zinc ion per subunit.</text>
</comment>
<keyword evidence="7 12" id="KW-0862">Zinc</keyword>
<dbReference type="KEGG" id="metu:GNH96_13505"/>
<keyword evidence="2 13" id="KW-0645">Protease</keyword>
<evidence type="ECO:0000256" key="2">
    <source>
        <dbReference type="ARBA" id="ARBA00022670"/>
    </source>
</evidence>
<evidence type="ECO:0000256" key="10">
    <source>
        <dbReference type="ARBA" id="ARBA00023136"/>
    </source>
</evidence>
<feature type="active site" description="Proton donor" evidence="11">
    <location>
        <position position="359"/>
    </location>
</feature>
<comment type="similarity">
    <text evidence="13">Belongs to the peptidase M48 family.</text>
</comment>
<dbReference type="AlphaFoldDB" id="A0A858QAS7"/>
<evidence type="ECO:0000259" key="16">
    <source>
        <dbReference type="Pfam" id="PF16491"/>
    </source>
</evidence>
<dbReference type="PANTHER" id="PTHR10120">
    <property type="entry name" value="CAAX PRENYL PROTEASE 1"/>
    <property type="match status" value="1"/>
</dbReference>
<protein>
    <submittedName>
        <fullName evidence="17">M48 family metalloprotease</fullName>
    </submittedName>
</protein>
<keyword evidence="3 14" id="KW-0812">Transmembrane</keyword>
<dbReference type="GO" id="GO:0071586">
    <property type="term" value="P:CAAX-box protein processing"/>
    <property type="evidence" value="ECO:0007669"/>
    <property type="project" value="InterPro"/>
</dbReference>
<proteinExistence type="inferred from homology"/>
<keyword evidence="8 14" id="KW-1133">Transmembrane helix</keyword>
<dbReference type="InterPro" id="IPR001915">
    <property type="entry name" value="Peptidase_M48"/>
</dbReference>
<evidence type="ECO:0000256" key="1">
    <source>
        <dbReference type="ARBA" id="ARBA00004477"/>
    </source>
</evidence>
<evidence type="ECO:0000256" key="12">
    <source>
        <dbReference type="PIRSR" id="PIRSR627057-2"/>
    </source>
</evidence>
<dbReference type="Gene3D" id="3.30.2010.10">
    <property type="entry name" value="Metalloproteases ('zincins'), catalytic domain"/>
    <property type="match status" value="1"/>
</dbReference>
<keyword evidence="6" id="KW-0256">Endoplasmic reticulum</keyword>
<feature type="active site" evidence="11">
    <location>
        <position position="278"/>
    </location>
</feature>
<evidence type="ECO:0000256" key="3">
    <source>
        <dbReference type="ARBA" id="ARBA00022692"/>
    </source>
</evidence>
<reference evidence="18" key="1">
    <citation type="submission" date="2019-12" db="EMBL/GenBank/DDBJ databases">
        <authorList>
            <person name="Awala S.I."/>
            <person name="Rhee S.K."/>
        </authorList>
    </citation>
    <scope>NUCLEOTIDE SEQUENCE [LARGE SCALE GENOMIC DNA]</scope>
    <source>
        <strain evidence="18">IM1</strain>
    </source>
</reference>
<evidence type="ECO:0000256" key="8">
    <source>
        <dbReference type="ARBA" id="ARBA00022989"/>
    </source>
</evidence>
<dbReference type="GO" id="GO:0046872">
    <property type="term" value="F:metal ion binding"/>
    <property type="evidence" value="ECO:0007669"/>
    <property type="project" value="UniProtKB-KW"/>
</dbReference>
<evidence type="ECO:0000256" key="7">
    <source>
        <dbReference type="ARBA" id="ARBA00022833"/>
    </source>
</evidence>
<dbReference type="CDD" id="cd07343">
    <property type="entry name" value="M48A_Zmpste24p_like"/>
    <property type="match status" value="1"/>
</dbReference>
<feature type="binding site" evidence="12">
    <location>
        <position position="277"/>
    </location>
    <ligand>
        <name>Zn(2+)</name>
        <dbReference type="ChEBI" id="CHEBI:29105"/>
        <note>catalytic</note>
    </ligand>
</feature>
<keyword evidence="18" id="KW-1185">Reference proteome</keyword>
<evidence type="ECO:0000256" key="9">
    <source>
        <dbReference type="ARBA" id="ARBA00023049"/>
    </source>
</evidence>
<organism evidence="17 18">
    <name type="scientific">Methylococcus geothermalis</name>
    <dbReference type="NCBI Taxonomy" id="2681310"/>
    <lineage>
        <taxon>Bacteria</taxon>
        <taxon>Pseudomonadati</taxon>
        <taxon>Pseudomonadota</taxon>
        <taxon>Gammaproteobacteria</taxon>
        <taxon>Methylococcales</taxon>
        <taxon>Methylococcaceae</taxon>
        <taxon>Methylococcus</taxon>
    </lineage>
</organism>
<feature type="binding site" evidence="12">
    <location>
        <position position="355"/>
    </location>
    <ligand>
        <name>Zn(2+)</name>
        <dbReference type="ChEBI" id="CHEBI:29105"/>
        <note>catalytic</note>
    </ligand>
</feature>
<dbReference type="FunFam" id="3.30.2010.10:FF:000002">
    <property type="entry name" value="CAAX prenyl protease"/>
    <property type="match status" value="1"/>
</dbReference>
<dbReference type="RefSeq" id="WP_169604157.1">
    <property type="nucleotide sequence ID" value="NZ_CP046565.1"/>
</dbReference>
<evidence type="ECO:0000256" key="5">
    <source>
        <dbReference type="ARBA" id="ARBA00022801"/>
    </source>
</evidence>
<dbReference type="Pfam" id="PF16491">
    <property type="entry name" value="Peptidase_M48_N"/>
    <property type="match status" value="1"/>
</dbReference>
<evidence type="ECO:0000256" key="6">
    <source>
        <dbReference type="ARBA" id="ARBA00022824"/>
    </source>
</evidence>
<dbReference type="EMBL" id="CP046565">
    <property type="protein sequence ID" value="QJD30881.1"/>
    <property type="molecule type" value="Genomic_DNA"/>
</dbReference>
<evidence type="ECO:0000256" key="11">
    <source>
        <dbReference type="PIRSR" id="PIRSR627057-1"/>
    </source>
</evidence>